<dbReference type="Proteomes" id="UP000663842">
    <property type="component" value="Unassembled WGS sequence"/>
</dbReference>
<dbReference type="EMBL" id="CAJOBF010001401">
    <property type="protein sequence ID" value="CAF3946971.1"/>
    <property type="molecule type" value="Genomic_DNA"/>
</dbReference>
<protein>
    <submittedName>
        <fullName evidence="2">Uncharacterized protein</fullName>
    </submittedName>
</protein>
<feature type="compositionally biased region" description="Basic and acidic residues" evidence="1">
    <location>
        <begin position="936"/>
        <end position="949"/>
    </location>
</feature>
<feature type="compositionally biased region" description="Polar residues" evidence="1">
    <location>
        <begin position="359"/>
        <end position="368"/>
    </location>
</feature>
<feature type="region of interest" description="Disordered" evidence="1">
    <location>
        <begin position="936"/>
        <end position="989"/>
    </location>
</feature>
<dbReference type="Proteomes" id="UP000663887">
    <property type="component" value="Unassembled WGS sequence"/>
</dbReference>
<feature type="compositionally biased region" description="Polar residues" evidence="1">
    <location>
        <begin position="963"/>
        <end position="981"/>
    </location>
</feature>
<feature type="region of interest" description="Disordered" evidence="1">
    <location>
        <begin position="1433"/>
        <end position="1475"/>
    </location>
</feature>
<evidence type="ECO:0000313" key="2">
    <source>
        <dbReference type="EMBL" id="CAF2266745.1"/>
    </source>
</evidence>
<reference evidence="2" key="1">
    <citation type="submission" date="2021-02" db="EMBL/GenBank/DDBJ databases">
        <authorList>
            <person name="Nowell W R."/>
        </authorList>
    </citation>
    <scope>NUCLEOTIDE SEQUENCE</scope>
</reference>
<gene>
    <name evidence="3" type="ORF">UXM345_LOCUS13109</name>
    <name evidence="2" type="ORF">XDN619_LOCUS36728</name>
</gene>
<feature type="compositionally biased region" description="Low complexity" evidence="1">
    <location>
        <begin position="950"/>
        <end position="962"/>
    </location>
</feature>
<feature type="region of interest" description="Disordered" evidence="1">
    <location>
        <begin position="267"/>
        <end position="301"/>
    </location>
</feature>
<feature type="compositionally biased region" description="Polar residues" evidence="1">
    <location>
        <begin position="403"/>
        <end position="417"/>
    </location>
</feature>
<feature type="compositionally biased region" description="Polar residues" evidence="1">
    <location>
        <begin position="770"/>
        <end position="807"/>
    </location>
</feature>
<evidence type="ECO:0000256" key="1">
    <source>
        <dbReference type="SAM" id="MobiDB-lite"/>
    </source>
</evidence>
<feature type="region of interest" description="Disordered" evidence="1">
    <location>
        <begin position="664"/>
        <end position="694"/>
    </location>
</feature>
<dbReference type="EMBL" id="CAJNRG010018959">
    <property type="protein sequence ID" value="CAF2266745.1"/>
    <property type="molecule type" value="Genomic_DNA"/>
</dbReference>
<feature type="compositionally biased region" description="Polar residues" evidence="1">
    <location>
        <begin position="1137"/>
        <end position="1154"/>
    </location>
</feature>
<feature type="compositionally biased region" description="Polar residues" evidence="1">
    <location>
        <begin position="506"/>
        <end position="520"/>
    </location>
</feature>
<sequence>MATSPSSSKKILGLEANATAPRGATIRLTVEYRICPPASTKSGPTYEDVSMRKTVDVNMGTEGQYKQEATYQYGNETDLSIRKPYIEPTTVIVRPPVISSPPKPPVLNDDSNLSETITEHISEDEKSTSSEEAFFEEWSEEFRCRRRDEYDENTQRIIRTDIIETGDRVRSDVVKEEYKGKNVRIKGHKSYDIVKKITRTPSTNKIVPINQVQTHIHEEITQPPPSFQLETTMSSLLPKQDQPWASEDIYTTEIVCDSNLAREIESRTPQQFDLPPPPSSSSNYDRVRSGRYSPIPSTNQAIISTTPSSQYERISTVQTPTSNYADTRKQEPEEFFSEEYEVEVQTTKHPETSEEDTMDTNTTANQTDSSRRGSDWRTRLRQIYAPPSDDDRFDQYNYYNHGRYNTQRASVMPSYTQSRDKGIPVPDRDRVRIESRRFDSSPPPRHVFEEVLITGPRYSPSERKYRHSSGNDDEQKKKKVYFADSENREKVISSSSIDDDDHRQSSRNSSSTLVDAKQTQQYPTFGHVGELKTTFEVTTNTGYIKEDNNTSKYQIPITTGVTEQRRRVFEERQQTVTDSARRPINEFQSNERHMSETHAAPSLVTDRIANSDNLESKAIIRIKSNERLSQLDDDSLAQTTVDIQIKHKQGINSDVKRPTQPIIYQTTSKSTNQKHTDDAGDESEDELSDPKQNYDVRRRISKGRLRDFSQSTTQPIDTNLTAQRTTTKFTERNMENILSHVPTSKGKGILVELSSDLCPSPTRSIHEQNKPSTANDSGVYEYSTTTSQKIPTSSPTWRHNVSTSITDDGTRTYDRGVYVDSTATSTSSPFTRRQTSDADQTTLQNVDDSSLSRSTYKYNTEASSSEPINVYHQQRTVRRQLRSSTPDRYENLSSYRSGIDIQSKVPITTQSPSRKPLIVDEIETIETETHVECQIKRTNEIKESTKTERTTSPSSPPKKLSTILTRSTYSSSDETTPNKRGSLNERPKYDEKIITKDSSIREAAPIQIQETCFKPIERYRSPESLHQSPSQNSINQTRSIEVTSLSPQDQVTFGKNSPNEIIAIVRVPELENMRHGISEPELNKNIKQDHGRSRLQYQRVHATSYLPPSISENYRQQPNRSLVASLAPVGTKHDYSSPLNFSTRSASYHSSFHEQNQPQQQQQSYSPTTKSTSNPQIRCHSGSLGNLLGSNLDFEIEIEKRPLQQPEQPTIVSLDQSSRAIVTTSKDGRVSIQNFVARPGNTVTINSDFHASDRSLNRSSGYFSSDELRCQGVNANYSSDDQSNSYPQQSYNFDQVNQIVDNYSRSPNNNPRGFDETIDQIDALYNNLDVQTNNQTYKFSTPISTRNRRKELSKNSNEYSTRYTSTGFQHIPYEQQTISNIDNNNNNNNNNSSSSILVDYVTPNSGYGSTQNVIVYRNRFNDQSQIVQRNRTSIKQMKQKNAARKRNVLSQGHYSDEEDNNYDSPISDHGNLEQRSRVYNFNHYHQ</sequence>
<feature type="compositionally biased region" description="Polar residues" evidence="1">
    <location>
        <begin position="664"/>
        <end position="673"/>
    </location>
</feature>
<evidence type="ECO:0000313" key="4">
    <source>
        <dbReference type="Proteomes" id="UP000663887"/>
    </source>
</evidence>
<accession>A0A817AKW7</accession>
<organism evidence="2 4">
    <name type="scientific">Rotaria magnacalcarata</name>
    <dbReference type="NCBI Taxonomy" id="392030"/>
    <lineage>
        <taxon>Eukaryota</taxon>
        <taxon>Metazoa</taxon>
        <taxon>Spiralia</taxon>
        <taxon>Gnathifera</taxon>
        <taxon>Rotifera</taxon>
        <taxon>Eurotatoria</taxon>
        <taxon>Bdelloidea</taxon>
        <taxon>Philodinida</taxon>
        <taxon>Philodinidae</taxon>
        <taxon>Rotaria</taxon>
    </lineage>
</organism>
<name>A0A817AKW7_9BILA</name>
<feature type="compositionally biased region" description="Basic and acidic residues" evidence="1">
    <location>
        <begin position="369"/>
        <end position="378"/>
    </location>
</feature>
<feature type="compositionally biased region" description="Basic residues" evidence="1">
    <location>
        <begin position="1437"/>
        <end position="1447"/>
    </location>
</feature>
<feature type="region of interest" description="Disordered" evidence="1">
    <location>
        <begin position="1133"/>
        <end position="1182"/>
    </location>
</feature>
<proteinExistence type="predicted"/>
<feature type="compositionally biased region" description="Polar residues" evidence="1">
    <location>
        <begin position="821"/>
        <end position="850"/>
    </location>
</feature>
<comment type="caution">
    <text evidence="2">The sequence shown here is derived from an EMBL/GenBank/DDBJ whole genome shotgun (WGS) entry which is preliminary data.</text>
</comment>
<feature type="region of interest" description="Disordered" evidence="1">
    <location>
        <begin position="760"/>
        <end position="850"/>
    </location>
</feature>
<evidence type="ECO:0000313" key="3">
    <source>
        <dbReference type="EMBL" id="CAF3946971.1"/>
    </source>
</evidence>
<feature type="region of interest" description="Disordered" evidence="1">
    <location>
        <begin position="346"/>
        <end position="520"/>
    </location>
</feature>
<feature type="compositionally biased region" description="Basic and acidic residues" evidence="1">
    <location>
        <begin position="418"/>
        <end position="439"/>
    </location>
</feature>
<feature type="compositionally biased region" description="Polar residues" evidence="1">
    <location>
        <begin position="1164"/>
        <end position="1176"/>
    </location>
</feature>